<keyword evidence="2" id="KW-0812">Transmembrane</keyword>
<accession>A0AAU9JFL3</accession>
<feature type="transmembrane region" description="Helical" evidence="2">
    <location>
        <begin position="278"/>
        <end position="297"/>
    </location>
</feature>
<organism evidence="3 4">
    <name type="scientific">Blepharisma stoltei</name>
    <dbReference type="NCBI Taxonomy" id="1481888"/>
    <lineage>
        <taxon>Eukaryota</taxon>
        <taxon>Sar</taxon>
        <taxon>Alveolata</taxon>
        <taxon>Ciliophora</taxon>
        <taxon>Postciliodesmatophora</taxon>
        <taxon>Heterotrichea</taxon>
        <taxon>Heterotrichida</taxon>
        <taxon>Blepharismidae</taxon>
        <taxon>Blepharisma</taxon>
    </lineage>
</organism>
<feature type="compositionally biased region" description="Basic and acidic residues" evidence="1">
    <location>
        <begin position="26"/>
        <end position="36"/>
    </location>
</feature>
<dbReference type="AlphaFoldDB" id="A0AAU9JFL3"/>
<dbReference type="Proteomes" id="UP001162131">
    <property type="component" value="Unassembled WGS sequence"/>
</dbReference>
<evidence type="ECO:0000256" key="2">
    <source>
        <dbReference type="SAM" id="Phobius"/>
    </source>
</evidence>
<feature type="transmembrane region" description="Helical" evidence="2">
    <location>
        <begin position="107"/>
        <end position="127"/>
    </location>
</feature>
<feature type="compositionally biased region" description="Polar residues" evidence="1">
    <location>
        <begin position="1"/>
        <end position="10"/>
    </location>
</feature>
<feature type="transmembrane region" description="Helical" evidence="2">
    <location>
        <begin position="434"/>
        <end position="455"/>
    </location>
</feature>
<comment type="caution">
    <text evidence="3">The sequence shown here is derived from an EMBL/GenBank/DDBJ whole genome shotgun (WGS) entry which is preliminary data.</text>
</comment>
<protein>
    <recommendedName>
        <fullName evidence="5">Gustatory receptor</fullName>
    </recommendedName>
</protein>
<keyword evidence="2" id="KW-1133">Transmembrane helix</keyword>
<evidence type="ECO:0000313" key="4">
    <source>
        <dbReference type="Proteomes" id="UP001162131"/>
    </source>
</evidence>
<keyword evidence="4" id="KW-1185">Reference proteome</keyword>
<reference evidence="3" key="1">
    <citation type="submission" date="2021-09" db="EMBL/GenBank/DDBJ databases">
        <authorList>
            <consortium name="AG Swart"/>
            <person name="Singh M."/>
            <person name="Singh A."/>
            <person name="Seah K."/>
            <person name="Emmerich C."/>
        </authorList>
    </citation>
    <scope>NUCLEOTIDE SEQUENCE</scope>
    <source>
        <strain evidence="3">ATCC30299</strain>
    </source>
</reference>
<dbReference type="EMBL" id="CAJZBQ010000031">
    <property type="protein sequence ID" value="CAG9322354.1"/>
    <property type="molecule type" value="Genomic_DNA"/>
</dbReference>
<name>A0AAU9JFL3_9CILI</name>
<evidence type="ECO:0008006" key="5">
    <source>
        <dbReference type="Google" id="ProtNLM"/>
    </source>
</evidence>
<feature type="transmembrane region" description="Helical" evidence="2">
    <location>
        <begin position="521"/>
        <end position="541"/>
    </location>
</feature>
<sequence>MLNTENSQRVLPSPEEIYSDSSSESMRGKSAHETKENSSGLLSRIRAVRASADEDSQVELEYHYKQFLTAIIIHTVHSIAGPASLPLLFWIYGKYICTNIGFGNTRFYYMEVLIWIWTVLIIVFWSVNTKDFELWQCLIFTSICTQLLRMTLISLKYGYYTVDRWTLMGMEMIPTKKLAGEFLIHSWLRLPVEVIDHELIQAFNRLNKSPCDLCMTFEMPLADSCKECMAKYQAEYGIEILHKDPEPHKGNECYSTMILARLMIEFVVEHTKIRLEVIMLKLFAITYSLLPFLVRYLKQDKMQGTDPLFIIFAIWSSFMNFRLSYGFILFIYIGVFDFRRKKMLMDQCSTMISDKEIIGTFSYEHNTPLLNMQDPRTVESWYSMRQAFLDFGRKYTYRIFLYAGLVLALCFVILVFVLLQLFSPQQNIKSSSFTSIFFLTIICLGFIIHMIISGVELNRAFAVHRDLLLNIMELLVKESDYKDDDCTQSSLKILELEIKKLEQDELLRPIKIMGVRTDSVFFAKMLAVFFSGVLAIGQLYLKSNSNNVI</sequence>
<gene>
    <name evidence="3" type="ORF">BSTOLATCC_MIC31379</name>
</gene>
<keyword evidence="2" id="KW-0472">Membrane</keyword>
<proteinExistence type="predicted"/>
<feature type="transmembrane region" description="Helical" evidence="2">
    <location>
        <begin position="309"/>
        <end position="335"/>
    </location>
</feature>
<feature type="transmembrane region" description="Helical" evidence="2">
    <location>
        <begin position="399"/>
        <end position="422"/>
    </location>
</feature>
<evidence type="ECO:0000313" key="3">
    <source>
        <dbReference type="EMBL" id="CAG9322354.1"/>
    </source>
</evidence>
<feature type="region of interest" description="Disordered" evidence="1">
    <location>
        <begin position="1"/>
        <end position="38"/>
    </location>
</feature>
<evidence type="ECO:0000256" key="1">
    <source>
        <dbReference type="SAM" id="MobiDB-lite"/>
    </source>
</evidence>
<feature type="transmembrane region" description="Helical" evidence="2">
    <location>
        <begin position="67"/>
        <end position="95"/>
    </location>
</feature>